<feature type="region of interest" description="Disordered" evidence="2">
    <location>
        <begin position="50"/>
        <end position="82"/>
    </location>
</feature>
<reference evidence="3 4" key="1">
    <citation type="journal article" date="2013" name="Nat. Commun.">
        <title>The evolution and pathogenic mechanisms of the rice sheath blight pathogen.</title>
        <authorList>
            <person name="Zheng A."/>
            <person name="Lin R."/>
            <person name="Xu L."/>
            <person name="Qin P."/>
            <person name="Tang C."/>
            <person name="Ai P."/>
            <person name="Zhang D."/>
            <person name="Liu Y."/>
            <person name="Sun Z."/>
            <person name="Feng H."/>
            <person name="Wang Y."/>
            <person name="Chen Y."/>
            <person name="Liang X."/>
            <person name="Fu R."/>
            <person name="Li Q."/>
            <person name="Zhang J."/>
            <person name="Yu X."/>
            <person name="Xie Z."/>
            <person name="Ding L."/>
            <person name="Guan P."/>
            <person name="Tang J."/>
            <person name="Liang Y."/>
            <person name="Wang S."/>
            <person name="Deng Q."/>
            <person name="Li S."/>
            <person name="Zhu J."/>
            <person name="Wang L."/>
            <person name="Liu H."/>
            <person name="Li P."/>
        </authorList>
    </citation>
    <scope>NUCLEOTIDE SEQUENCE [LARGE SCALE GENOMIC DNA]</scope>
    <source>
        <strain evidence="4">AG-1 IA</strain>
    </source>
</reference>
<dbReference type="HOGENOM" id="CLU_1435326_0_0_1"/>
<evidence type="ECO:0000256" key="2">
    <source>
        <dbReference type="SAM" id="MobiDB-lite"/>
    </source>
</evidence>
<dbReference type="AlphaFoldDB" id="L8WHJ4"/>
<evidence type="ECO:0000256" key="1">
    <source>
        <dbReference type="PROSITE-ProRule" id="PRU00221"/>
    </source>
</evidence>
<name>L8WHJ4_THACA</name>
<dbReference type="STRING" id="983506.L8WHJ4"/>
<comment type="caution">
    <text evidence="3">The sequence shown here is derived from an EMBL/GenBank/DDBJ whole genome shotgun (WGS) entry which is preliminary data.</text>
</comment>
<accession>L8WHJ4</accession>
<gene>
    <name evidence="3" type="ORF">AG1IA_10141</name>
</gene>
<proteinExistence type="predicted"/>
<protein>
    <submittedName>
        <fullName evidence="3">WD40 domain-containing protein</fullName>
    </submittedName>
</protein>
<dbReference type="InterPro" id="IPR015943">
    <property type="entry name" value="WD40/YVTN_repeat-like_dom_sf"/>
</dbReference>
<feature type="repeat" description="WD" evidence="1">
    <location>
        <begin position="22"/>
        <end position="56"/>
    </location>
</feature>
<feature type="compositionally biased region" description="Polar residues" evidence="2">
    <location>
        <begin position="67"/>
        <end position="81"/>
    </location>
</feature>
<dbReference type="InterPro" id="IPR001680">
    <property type="entry name" value="WD40_rpt"/>
</dbReference>
<evidence type="ECO:0000313" key="3">
    <source>
        <dbReference type="EMBL" id="ELU35829.1"/>
    </source>
</evidence>
<evidence type="ECO:0000313" key="4">
    <source>
        <dbReference type="Proteomes" id="UP000011668"/>
    </source>
</evidence>
<organism evidence="3 4">
    <name type="scientific">Thanatephorus cucumeris (strain AG1-IA)</name>
    <name type="common">Rice sheath blight fungus</name>
    <name type="synonym">Rhizoctonia solani</name>
    <dbReference type="NCBI Taxonomy" id="983506"/>
    <lineage>
        <taxon>Eukaryota</taxon>
        <taxon>Fungi</taxon>
        <taxon>Dikarya</taxon>
        <taxon>Basidiomycota</taxon>
        <taxon>Agaricomycotina</taxon>
        <taxon>Agaricomycetes</taxon>
        <taxon>Cantharellales</taxon>
        <taxon>Ceratobasidiaceae</taxon>
        <taxon>Rhizoctonia</taxon>
        <taxon>Rhizoctonia solani AG-1</taxon>
    </lineage>
</organism>
<dbReference type="Gene3D" id="2.130.10.10">
    <property type="entry name" value="YVTN repeat-like/Quinoprotein amine dehydrogenase"/>
    <property type="match status" value="1"/>
</dbReference>
<keyword evidence="4" id="KW-1185">Reference proteome</keyword>
<dbReference type="Proteomes" id="UP000011668">
    <property type="component" value="Unassembled WGS sequence"/>
</dbReference>
<dbReference type="EMBL" id="AFRT01005152">
    <property type="protein sequence ID" value="ELU35829.1"/>
    <property type="molecule type" value="Genomic_DNA"/>
</dbReference>
<sequence length="189" mass="20625">MGHESSLGIAAPASSDHALPRIKSLWFSPNNGHVLTESDEGEVRMWDVSNGTSQLAPPDIHLPRPPSITTSPDSSYTAQTDSDGELVQVVRMDDKTVAVGPFEPTPRVWQFADDSACVIVGFGNGTIRGISLQTGETIFRLCSAEDDLVDLIGPCSDGSLLYDLAYHRVSHPHRCPFRFRTNSDSFRIL</sequence>
<keyword evidence="1" id="KW-0853">WD repeat</keyword>
<dbReference type="SUPFAM" id="SSF69322">
    <property type="entry name" value="Tricorn protease domain 2"/>
    <property type="match status" value="1"/>
</dbReference>
<dbReference type="PROSITE" id="PS50082">
    <property type="entry name" value="WD_REPEATS_2"/>
    <property type="match status" value="1"/>
</dbReference>